<proteinExistence type="predicted"/>
<protein>
    <submittedName>
        <fullName evidence="1">Uncharacterized protein</fullName>
    </submittedName>
</protein>
<keyword evidence="2" id="KW-1185">Reference proteome</keyword>
<dbReference type="VEuPathDB" id="FungiDB:PHYBLDRAFT_142425"/>
<gene>
    <name evidence="1" type="ORF">PHYBLDRAFT_142425</name>
</gene>
<sequence length="51" mass="5772">MYDAFVKSFNDPQTAKEKNFAKIQGRVQKDVEQEFGMLKSCFAIVAGPARM</sequence>
<dbReference type="RefSeq" id="XP_018294959.1">
    <property type="nucleotide sequence ID" value="XM_018430811.1"/>
</dbReference>
<evidence type="ECO:0000313" key="2">
    <source>
        <dbReference type="Proteomes" id="UP000077315"/>
    </source>
</evidence>
<dbReference type="AlphaFoldDB" id="A0A167NZ35"/>
<organism evidence="1 2">
    <name type="scientific">Phycomyces blakesleeanus (strain ATCC 8743b / DSM 1359 / FGSC 10004 / NBRC 33097 / NRRL 1555)</name>
    <dbReference type="NCBI Taxonomy" id="763407"/>
    <lineage>
        <taxon>Eukaryota</taxon>
        <taxon>Fungi</taxon>
        <taxon>Fungi incertae sedis</taxon>
        <taxon>Mucoromycota</taxon>
        <taxon>Mucoromycotina</taxon>
        <taxon>Mucoromycetes</taxon>
        <taxon>Mucorales</taxon>
        <taxon>Phycomycetaceae</taxon>
        <taxon>Phycomyces</taxon>
    </lineage>
</organism>
<accession>A0A167NZ35</accession>
<name>A0A167NZ35_PHYB8</name>
<dbReference type="InParanoid" id="A0A167NZ35"/>
<dbReference type="GeneID" id="28991717"/>
<evidence type="ECO:0000313" key="1">
    <source>
        <dbReference type="EMBL" id="OAD76919.1"/>
    </source>
</evidence>
<dbReference type="InterPro" id="IPR006912">
    <property type="entry name" value="Harbinger_derived_prot"/>
</dbReference>
<dbReference type="Pfam" id="PF04827">
    <property type="entry name" value="Plant_tran"/>
    <property type="match status" value="1"/>
</dbReference>
<dbReference type="EMBL" id="KV440975">
    <property type="protein sequence ID" value="OAD76919.1"/>
    <property type="molecule type" value="Genomic_DNA"/>
</dbReference>
<reference evidence="2" key="1">
    <citation type="submission" date="2015-06" db="EMBL/GenBank/DDBJ databases">
        <title>Expansion of signal transduction pathways in fungi by whole-genome duplication.</title>
        <authorList>
            <consortium name="DOE Joint Genome Institute"/>
            <person name="Corrochano L.M."/>
            <person name="Kuo A."/>
            <person name="Marcet-Houben M."/>
            <person name="Polaino S."/>
            <person name="Salamov A."/>
            <person name="Villalobos J.M."/>
            <person name="Alvarez M.I."/>
            <person name="Avalos J."/>
            <person name="Benito E.P."/>
            <person name="Benoit I."/>
            <person name="Burger G."/>
            <person name="Camino L.P."/>
            <person name="Canovas D."/>
            <person name="Cerda-Olmedo E."/>
            <person name="Cheng J.-F."/>
            <person name="Dominguez A."/>
            <person name="Elias M."/>
            <person name="Eslava A.P."/>
            <person name="Glaser F."/>
            <person name="Grimwood J."/>
            <person name="Gutierrez G."/>
            <person name="Heitman J."/>
            <person name="Henrissat B."/>
            <person name="Iturriaga E.A."/>
            <person name="Lang B.F."/>
            <person name="Lavin J.L."/>
            <person name="Lee S."/>
            <person name="Li W."/>
            <person name="Lindquist E."/>
            <person name="Lopez-Garcia S."/>
            <person name="Luque E.M."/>
            <person name="Marcos A.T."/>
            <person name="Martin J."/>
            <person name="McCluskey K."/>
            <person name="Medina H.R."/>
            <person name="Miralles-Duran A."/>
            <person name="Miyazaki A."/>
            <person name="Munoz-Torres E."/>
            <person name="Oguiza J.A."/>
            <person name="Ohm R."/>
            <person name="Olmedo M."/>
            <person name="Orejas M."/>
            <person name="Ortiz-Castellanos L."/>
            <person name="Pisabarro A.G."/>
            <person name="Rodriguez-Romero J."/>
            <person name="Ruiz-Herrera J."/>
            <person name="Ruiz-Vazquez R."/>
            <person name="Sanz C."/>
            <person name="Schackwitz W."/>
            <person name="Schmutz J."/>
            <person name="Shahriari M."/>
            <person name="Shelest E."/>
            <person name="Silva-Franco F."/>
            <person name="Soanes D."/>
            <person name="Syed K."/>
            <person name="Tagua V.G."/>
            <person name="Talbot N.J."/>
            <person name="Thon M."/>
            <person name="De vries R.P."/>
            <person name="Wiebenga A."/>
            <person name="Yadav J.S."/>
            <person name="Braun E.L."/>
            <person name="Baker S."/>
            <person name="Garre V."/>
            <person name="Horwitz B."/>
            <person name="Torres-Martinez S."/>
            <person name="Idnurm A."/>
            <person name="Herrera-Estrella A."/>
            <person name="Gabaldon T."/>
            <person name="Grigoriev I.V."/>
        </authorList>
    </citation>
    <scope>NUCLEOTIDE SEQUENCE [LARGE SCALE GENOMIC DNA]</scope>
    <source>
        <strain evidence="2">NRRL 1555(-)</strain>
    </source>
</reference>
<dbReference type="Proteomes" id="UP000077315">
    <property type="component" value="Unassembled WGS sequence"/>
</dbReference>